<name>A0A3E4QNI7_9ACTN</name>
<dbReference type="InterPro" id="IPR011330">
    <property type="entry name" value="Glyco_hydro/deAcase_b/a-brl"/>
</dbReference>
<dbReference type="InterPro" id="IPR050248">
    <property type="entry name" value="Polysacc_deacetylase_ArnD"/>
</dbReference>
<protein>
    <submittedName>
        <fullName evidence="6">Polysaccharide deacetylase family protein</fullName>
    </submittedName>
</protein>
<evidence type="ECO:0000256" key="3">
    <source>
        <dbReference type="SAM" id="MobiDB-lite"/>
    </source>
</evidence>
<dbReference type="InterPro" id="IPR002509">
    <property type="entry name" value="NODB_dom"/>
</dbReference>
<keyword evidence="4" id="KW-0472">Membrane</keyword>
<dbReference type="PROSITE" id="PS51677">
    <property type="entry name" value="NODB"/>
    <property type="match status" value="1"/>
</dbReference>
<evidence type="ECO:0000256" key="2">
    <source>
        <dbReference type="ARBA" id="ARBA00022801"/>
    </source>
</evidence>
<dbReference type="Pfam" id="PF01522">
    <property type="entry name" value="Polysacc_deac_1"/>
    <property type="match status" value="1"/>
</dbReference>
<gene>
    <name evidence="6" type="ORF">DXC81_10840</name>
</gene>
<keyword evidence="4" id="KW-0812">Transmembrane</keyword>
<comment type="caution">
    <text evidence="6">The sequence shown here is derived from an EMBL/GenBank/DDBJ whole genome shotgun (WGS) entry which is preliminary data.</text>
</comment>
<accession>A0A3E4QNI7</accession>
<feature type="domain" description="NodB homology" evidence="5">
    <location>
        <begin position="245"/>
        <end position="424"/>
    </location>
</feature>
<dbReference type="Gene3D" id="3.20.20.370">
    <property type="entry name" value="Glycoside hydrolase/deacetylase"/>
    <property type="match status" value="1"/>
</dbReference>
<organism evidence="6 7">
    <name type="scientific">Collinsella tanakaei</name>
    <dbReference type="NCBI Taxonomy" id="626935"/>
    <lineage>
        <taxon>Bacteria</taxon>
        <taxon>Bacillati</taxon>
        <taxon>Actinomycetota</taxon>
        <taxon>Coriobacteriia</taxon>
        <taxon>Coriobacteriales</taxon>
        <taxon>Coriobacteriaceae</taxon>
        <taxon>Collinsella</taxon>
    </lineage>
</organism>
<dbReference type="SUPFAM" id="SSF88713">
    <property type="entry name" value="Glycoside hydrolase/deacetylase"/>
    <property type="match status" value="1"/>
</dbReference>
<feature type="region of interest" description="Disordered" evidence="3">
    <location>
        <begin position="1"/>
        <end position="58"/>
    </location>
</feature>
<evidence type="ECO:0000313" key="7">
    <source>
        <dbReference type="Proteomes" id="UP000260943"/>
    </source>
</evidence>
<dbReference type="GO" id="GO:0016810">
    <property type="term" value="F:hydrolase activity, acting on carbon-nitrogen (but not peptide) bonds"/>
    <property type="evidence" value="ECO:0007669"/>
    <property type="project" value="InterPro"/>
</dbReference>
<evidence type="ECO:0000313" key="6">
    <source>
        <dbReference type="EMBL" id="RGL07146.1"/>
    </source>
</evidence>
<dbReference type="Proteomes" id="UP000260943">
    <property type="component" value="Unassembled WGS sequence"/>
</dbReference>
<evidence type="ECO:0000259" key="5">
    <source>
        <dbReference type="PROSITE" id="PS51677"/>
    </source>
</evidence>
<evidence type="ECO:0000256" key="1">
    <source>
        <dbReference type="ARBA" id="ARBA00022723"/>
    </source>
</evidence>
<dbReference type="EMBL" id="QSRJ01000019">
    <property type="protein sequence ID" value="RGL07146.1"/>
    <property type="molecule type" value="Genomic_DNA"/>
</dbReference>
<sequence>MLNYTISYSTKKKPHYRRNNTDFLPGGRRRQQRKPGVQYLNHSQGFGRRGGRGGRGMGTNNSRKPYAFIAVGCAFLFFVASIIWYANREVDITLNGADAKARINSSIEQLIEDQQLELTPGNLLAVDDSVLKKEGGERVSVKLNGKRVSANDLEQTKLQPGDKVGVDNGRDRYEEHDVQATEIAPTLTVEGRGAIKYVKTWGVPGRSEIWVGKQSGITADKGVVQEVVNCEVVCRSISPDAKGKKYVALTFDEGPSENTQQIVKILQEKGVGATFFLSGDMVKKYPDAVKAIAQAGFDIGSNTYSDTDLSTLTGDDLRSQISGGFDAISKASDTSTALLRPPYGSFTQENWAQAMDLVSAVVTWNIDSGDWTLPGAQAVADTVVGSVSNGNIVLLTDNASTSAQTVEALPLIIDQLQAAGYELLSLSDLIKTDEDLAEELKSLTKVNMPKDAALPQIAADGGDSE</sequence>
<keyword evidence="4" id="KW-1133">Transmembrane helix</keyword>
<dbReference type="PANTHER" id="PTHR10587:SF133">
    <property type="entry name" value="CHITIN DEACETYLASE 1-RELATED"/>
    <property type="match status" value="1"/>
</dbReference>
<evidence type="ECO:0000256" key="4">
    <source>
        <dbReference type="SAM" id="Phobius"/>
    </source>
</evidence>
<dbReference type="GO" id="GO:0005975">
    <property type="term" value="P:carbohydrate metabolic process"/>
    <property type="evidence" value="ECO:0007669"/>
    <property type="project" value="InterPro"/>
</dbReference>
<dbReference type="AlphaFoldDB" id="A0A3E4QNI7"/>
<dbReference type="RefSeq" id="WP_117680404.1">
    <property type="nucleotide sequence ID" value="NZ_QSRJ01000019.1"/>
</dbReference>
<keyword evidence="1" id="KW-0479">Metal-binding</keyword>
<dbReference type="PANTHER" id="PTHR10587">
    <property type="entry name" value="GLYCOSYL TRANSFERASE-RELATED"/>
    <property type="match status" value="1"/>
</dbReference>
<dbReference type="CDD" id="cd10917">
    <property type="entry name" value="CE4_NodB_like_6s_7s"/>
    <property type="match status" value="1"/>
</dbReference>
<dbReference type="GO" id="GO:0046872">
    <property type="term" value="F:metal ion binding"/>
    <property type="evidence" value="ECO:0007669"/>
    <property type="project" value="UniProtKB-KW"/>
</dbReference>
<dbReference type="GO" id="GO:0016020">
    <property type="term" value="C:membrane"/>
    <property type="evidence" value="ECO:0007669"/>
    <property type="project" value="TreeGrafter"/>
</dbReference>
<proteinExistence type="predicted"/>
<keyword evidence="2" id="KW-0378">Hydrolase</keyword>
<reference evidence="6 7" key="1">
    <citation type="submission" date="2018-08" db="EMBL/GenBank/DDBJ databases">
        <title>A genome reference for cultivated species of the human gut microbiota.</title>
        <authorList>
            <person name="Zou Y."/>
            <person name="Xue W."/>
            <person name="Luo G."/>
        </authorList>
    </citation>
    <scope>NUCLEOTIDE SEQUENCE [LARGE SCALE GENOMIC DNA]</scope>
    <source>
        <strain evidence="6 7">TF08-14</strain>
    </source>
</reference>
<feature type="transmembrane region" description="Helical" evidence="4">
    <location>
        <begin position="65"/>
        <end position="86"/>
    </location>
</feature>